<dbReference type="InterPro" id="IPR029063">
    <property type="entry name" value="SAM-dependent_MTases_sf"/>
</dbReference>
<name>A0AAW2T5J7_SESRA</name>
<sequence>WLLHDWNDESCLKILKKCKETIARGKNQARAKVMIVDMVLDVHERDDRAIETCLFFDMALIPYVSGRERTEKEWAKLFFDAGFTSYKITPAFGLRSLIEVYP</sequence>
<evidence type="ECO:0000256" key="3">
    <source>
        <dbReference type="ARBA" id="ARBA00022691"/>
    </source>
</evidence>
<dbReference type="GO" id="GO:0008171">
    <property type="term" value="F:O-methyltransferase activity"/>
    <property type="evidence" value="ECO:0007669"/>
    <property type="project" value="InterPro"/>
</dbReference>
<comment type="caution">
    <text evidence="5">The sequence shown here is derived from an EMBL/GenBank/DDBJ whole genome shotgun (WGS) entry which is preliminary data.</text>
</comment>
<feature type="non-terminal residue" evidence="5">
    <location>
        <position position="1"/>
    </location>
</feature>
<dbReference type="PANTHER" id="PTHR11746">
    <property type="entry name" value="O-METHYLTRANSFERASE"/>
    <property type="match status" value="1"/>
</dbReference>
<feature type="domain" description="O-methyltransferase C-terminal" evidence="4">
    <location>
        <begin position="1"/>
        <end position="83"/>
    </location>
</feature>
<protein>
    <submittedName>
        <fullName evidence="5">O-methyltransferase 3</fullName>
    </submittedName>
</protein>
<keyword evidence="3" id="KW-0949">S-adenosyl-L-methionine</keyword>
<accession>A0AAW2T5J7</accession>
<gene>
    <name evidence="5" type="ORF">Sradi_2342200</name>
</gene>
<dbReference type="GO" id="GO:0032259">
    <property type="term" value="P:methylation"/>
    <property type="evidence" value="ECO:0007669"/>
    <property type="project" value="UniProtKB-KW"/>
</dbReference>
<reference evidence="5" key="1">
    <citation type="submission" date="2020-06" db="EMBL/GenBank/DDBJ databases">
        <authorList>
            <person name="Li T."/>
            <person name="Hu X."/>
            <person name="Zhang T."/>
            <person name="Song X."/>
            <person name="Zhang H."/>
            <person name="Dai N."/>
            <person name="Sheng W."/>
            <person name="Hou X."/>
            <person name="Wei L."/>
        </authorList>
    </citation>
    <scope>NUCLEOTIDE SEQUENCE</scope>
    <source>
        <strain evidence="5">G02</strain>
        <tissue evidence="5">Leaf</tissue>
    </source>
</reference>
<proteinExistence type="predicted"/>
<keyword evidence="2" id="KW-0808">Transferase</keyword>
<dbReference type="Pfam" id="PF00891">
    <property type="entry name" value="Methyltransf_2"/>
    <property type="match status" value="1"/>
</dbReference>
<dbReference type="AlphaFoldDB" id="A0AAW2T5J7"/>
<dbReference type="EMBL" id="JACGWJ010000009">
    <property type="protein sequence ID" value="KAL0399989.1"/>
    <property type="molecule type" value="Genomic_DNA"/>
</dbReference>
<dbReference type="SUPFAM" id="SSF53335">
    <property type="entry name" value="S-adenosyl-L-methionine-dependent methyltransferases"/>
    <property type="match status" value="1"/>
</dbReference>
<reference evidence="5" key="2">
    <citation type="journal article" date="2024" name="Plant">
        <title>Genomic evolution and insights into agronomic trait innovations of Sesamum species.</title>
        <authorList>
            <person name="Miao H."/>
            <person name="Wang L."/>
            <person name="Qu L."/>
            <person name="Liu H."/>
            <person name="Sun Y."/>
            <person name="Le M."/>
            <person name="Wang Q."/>
            <person name="Wei S."/>
            <person name="Zheng Y."/>
            <person name="Lin W."/>
            <person name="Duan Y."/>
            <person name="Cao H."/>
            <person name="Xiong S."/>
            <person name="Wang X."/>
            <person name="Wei L."/>
            <person name="Li C."/>
            <person name="Ma Q."/>
            <person name="Ju M."/>
            <person name="Zhao R."/>
            <person name="Li G."/>
            <person name="Mu C."/>
            <person name="Tian Q."/>
            <person name="Mei H."/>
            <person name="Zhang T."/>
            <person name="Gao T."/>
            <person name="Zhang H."/>
        </authorList>
    </citation>
    <scope>NUCLEOTIDE SEQUENCE</scope>
    <source>
        <strain evidence="5">G02</strain>
    </source>
</reference>
<evidence type="ECO:0000313" key="5">
    <source>
        <dbReference type="EMBL" id="KAL0399989.1"/>
    </source>
</evidence>
<dbReference type="InterPro" id="IPR016461">
    <property type="entry name" value="COMT-like"/>
</dbReference>
<evidence type="ECO:0000259" key="4">
    <source>
        <dbReference type="Pfam" id="PF00891"/>
    </source>
</evidence>
<dbReference type="PROSITE" id="PS51683">
    <property type="entry name" value="SAM_OMT_II"/>
    <property type="match status" value="1"/>
</dbReference>
<evidence type="ECO:0000256" key="2">
    <source>
        <dbReference type="ARBA" id="ARBA00022679"/>
    </source>
</evidence>
<keyword evidence="1" id="KW-0489">Methyltransferase</keyword>
<evidence type="ECO:0000256" key="1">
    <source>
        <dbReference type="ARBA" id="ARBA00022603"/>
    </source>
</evidence>
<dbReference type="InterPro" id="IPR001077">
    <property type="entry name" value="COMT_C"/>
</dbReference>
<dbReference type="Gene3D" id="3.40.50.150">
    <property type="entry name" value="Vaccinia Virus protein VP39"/>
    <property type="match status" value="1"/>
</dbReference>
<organism evidence="5">
    <name type="scientific">Sesamum radiatum</name>
    <name type="common">Black benniseed</name>
    <dbReference type="NCBI Taxonomy" id="300843"/>
    <lineage>
        <taxon>Eukaryota</taxon>
        <taxon>Viridiplantae</taxon>
        <taxon>Streptophyta</taxon>
        <taxon>Embryophyta</taxon>
        <taxon>Tracheophyta</taxon>
        <taxon>Spermatophyta</taxon>
        <taxon>Magnoliopsida</taxon>
        <taxon>eudicotyledons</taxon>
        <taxon>Gunneridae</taxon>
        <taxon>Pentapetalae</taxon>
        <taxon>asterids</taxon>
        <taxon>lamiids</taxon>
        <taxon>Lamiales</taxon>
        <taxon>Pedaliaceae</taxon>
        <taxon>Sesamum</taxon>
    </lineage>
</organism>